<protein>
    <submittedName>
        <fullName evidence="4">DNA processing protein</fullName>
    </submittedName>
</protein>
<gene>
    <name evidence="4" type="primary">smf</name>
    <name evidence="4" type="ORF">GLIP_0051</name>
</gene>
<dbReference type="InterPro" id="IPR036388">
    <property type="entry name" value="WH-like_DNA-bd_sf"/>
</dbReference>
<dbReference type="GO" id="GO:0009294">
    <property type="term" value="P:DNA-mediated transformation"/>
    <property type="evidence" value="ECO:0007669"/>
    <property type="project" value="InterPro"/>
</dbReference>
<keyword evidence="5" id="KW-1185">Reference proteome</keyword>
<evidence type="ECO:0000259" key="3">
    <source>
        <dbReference type="Pfam" id="PF17782"/>
    </source>
</evidence>
<dbReference type="PANTHER" id="PTHR43022:SF1">
    <property type="entry name" value="PROTEIN SMF"/>
    <property type="match status" value="1"/>
</dbReference>
<dbReference type="Pfam" id="PF02481">
    <property type="entry name" value="DNA_processg_A"/>
    <property type="match status" value="1"/>
</dbReference>
<sequence>MAQDVRNSEQNDAIDNTACHSQDELRQWFILDQIPDFGIGRLNKLQTHFNISPSNLLNCNSSELKDLGFNAAQVNAIVKPDMRQIEKEFAWLDADQKHFAVYPGHPDFPELLSEIARPPLLLFGWGNKDLLKSTQIAVVGSRNPSQYGKNCGFELAQQLAQQGVSITSGLAMGVDANAHQGALSAGGRTIAVLGSGLNNLYPKRNIPLAHQIIQNQGLILSEFRAHTKPLAHNFPRRNRIVSGLSLGVLVIEAAIRSGSLITAKYALEQNREVFAIPGNINNPLNEGAHLLIKQGAKLVSNLEDILEEFQNVNSCVLKDSSKKCEKSVIQCLATDKLLDSVDHDVTALDVVIQRSKMPIEVVLAQLLEYELRGLVAPVSGGYIKLRGK</sequence>
<dbReference type="InterPro" id="IPR003488">
    <property type="entry name" value="DprA"/>
</dbReference>
<dbReference type="OrthoDB" id="9785707at2"/>
<name>K6XM10_9ALTE</name>
<dbReference type="Gene3D" id="1.10.10.10">
    <property type="entry name" value="Winged helix-like DNA-binding domain superfamily/Winged helix DNA-binding domain"/>
    <property type="match status" value="1"/>
</dbReference>
<dbReference type="SUPFAM" id="SSF102405">
    <property type="entry name" value="MCP/YpsA-like"/>
    <property type="match status" value="1"/>
</dbReference>
<dbReference type="PANTHER" id="PTHR43022">
    <property type="entry name" value="PROTEIN SMF"/>
    <property type="match status" value="1"/>
</dbReference>
<evidence type="ECO:0000313" key="5">
    <source>
        <dbReference type="Proteomes" id="UP000006334"/>
    </source>
</evidence>
<comment type="similarity">
    <text evidence="1">Belongs to the DprA/Smf family.</text>
</comment>
<dbReference type="EMBL" id="BAEN01000002">
    <property type="protein sequence ID" value="GAC12706.1"/>
    <property type="molecule type" value="Genomic_DNA"/>
</dbReference>
<reference evidence="4 5" key="1">
    <citation type="journal article" date="2017" name="Antonie Van Leeuwenhoek">
        <title>Rhizobium rhizosphaerae sp. nov., a novel species isolated from rice rhizosphere.</title>
        <authorList>
            <person name="Zhao J.J."/>
            <person name="Zhang J."/>
            <person name="Zhang R.J."/>
            <person name="Zhang C.W."/>
            <person name="Yin H.Q."/>
            <person name="Zhang X.X."/>
        </authorList>
    </citation>
    <scope>NUCLEOTIDE SEQUENCE [LARGE SCALE GENOMIC DNA]</scope>
    <source>
        <strain evidence="4 5">E3</strain>
    </source>
</reference>
<proteinExistence type="inferred from homology"/>
<evidence type="ECO:0000313" key="4">
    <source>
        <dbReference type="EMBL" id="GAC12706.1"/>
    </source>
</evidence>
<feature type="domain" description="Smf/DprA SLOG" evidence="2">
    <location>
        <begin position="102"/>
        <end position="309"/>
    </location>
</feature>
<evidence type="ECO:0000259" key="2">
    <source>
        <dbReference type="Pfam" id="PF02481"/>
    </source>
</evidence>
<dbReference type="InterPro" id="IPR041614">
    <property type="entry name" value="DprA_WH"/>
</dbReference>
<dbReference type="RefSeq" id="WP_008842526.1">
    <property type="nucleotide sequence ID" value="NZ_BAEN01000002.1"/>
</dbReference>
<dbReference type="NCBIfam" id="TIGR00732">
    <property type="entry name" value="dprA"/>
    <property type="match status" value="1"/>
</dbReference>
<dbReference type="Gene3D" id="3.40.50.450">
    <property type="match status" value="1"/>
</dbReference>
<dbReference type="eggNOG" id="COG0758">
    <property type="taxonomic scope" value="Bacteria"/>
</dbReference>
<accession>K6XM10</accession>
<evidence type="ECO:0000256" key="1">
    <source>
        <dbReference type="ARBA" id="ARBA00006525"/>
    </source>
</evidence>
<feature type="domain" description="DprA winged helix" evidence="3">
    <location>
        <begin position="335"/>
        <end position="381"/>
    </location>
</feature>
<dbReference type="InterPro" id="IPR057666">
    <property type="entry name" value="DrpA_SLOG"/>
</dbReference>
<dbReference type="Pfam" id="PF17782">
    <property type="entry name" value="WHD_DprA"/>
    <property type="match status" value="1"/>
</dbReference>
<comment type="caution">
    <text evidence="4">The sequence shown here is derived from an EMBL/GenBank/DDBJ whole genome shotgun (WGS) entry which is preliminary data.</text>
</comment>
<organism evidence="4 5">
    <name type="scientific">Aliiglaciecola lipolytica E3</name>
    <dbReference type="NCBI Taxonomy" id="1127673"/>
    <lineage>
        <taxon>Bacteria</taxon>
        <taxon>Pseudomonadati</taxon>
        <taxon>Pseudomonadota</taxon>
        <taxon>Gammaproteobacteria</taxon>
        <taxon>Alteromonadales</taxon>
        <taxon>Alteromonadaceae</taxon>
        <taxon>Aliiglaciecola</taxon>
    </lineage>
</organism>
<dbReference type="AlphaFoldDB" id="K6XM10"/>
<dbReference type="STRING" id="1127673.GLIP_0051"/>
<dbReference type="Proteomes" id="UP000006334">
    <property type="component" value="Unassembled WGS sequence"/>
</dbReference>